<dbReference type="PRINTS" id="PR00455">
    <property type="entry name" value="HTHTETR"/>
</dbReference>
<dbReference type="HOGENOM" id="CLU_069356_15_11_9"/>
<feature type="domain" description="HTH tetR-type" evidence="3">
    <location>
        <begin position="1"/>
        <end position="61"/>
    </location>
</feature>
<evidence type="ECO:0000313" key="5">
    <source>
        <dbReference type="Proteomes" id="UP000000716"/>
    </source>
</evidence>
<evidence type="ECO:0000256" key="2">
    <source>
        <dbReference type="PROSITE-ProRule" id="PRU00335"/>
    </source>
</evidence>
<dbReference type="InterPro" id="IPR001647">
    <property type="entry name" value="HTH_TetR"/>
</dbReference>
<evidence type="ECO:0000313" key="4">
    <source>
        <dbReference type="EMBL" id="ACQ69302.1"/>
    </source>
</evidence>
<evidence type="ECO:0000259" key="3">
    <source>
        <dbReference type="PROSITE" id="PS50977"/>
    </source>
</evidence>
<protein>
    <submittedName>
        <fullName evidence="4">Transcriptional regulator, TetR family</fullName>
    </submittedName>
</protein>
<dbReference type="InterPro" id="IPR050624">
    <property type="entry name" value="HTH-type_Tx_Regulator"/>
</dbReference>
<dbReference type="Gene3D" id="1.10.357.10">
    <property type="entry name" value="Tetracycline Repressor, domain 2"/>
    <property type="match status" value="1"/>
</dbReference>
<gene>
    <name evidence="4" type="ordered locus">EAT1b_0370</name>
</gene>
<organism evidence="4 5">
    <name type="scientific">Exiguobacterium sp. (strain ATCC BAA-1283 / AT1b)</name>
    <dbReference type="NCBI Taxonomy" id="360911"/>
    <lineage>
        <taxon>Bacteria</taxon>
        <taxon>Bacillati</taxon>
        <taxon>Bacillota</taxon>
        <taxon>Bacilli</taxon>
        <taxon>Bacillales</taxon>
        <taxon>Bacillales Family XII. Incertae Sedis</taxon>
        <taxon>Exiguobacterium</taxon>
    </lineage>
</organism>
<accession>C4L2P4</accession>
<dbReference type="PANTHER" id="PTHR43479:SF11">
    <property type="entry name" value="ACREF_ENVCD OPERON REPRESSOR-RELATED"/>
    <property type="match status" value="1"/>
</dbReference>
<dbReference type="Proteomes" id="UP000000716">
    <property type="component" value="Chromosome"/>
</dbReference>
<dbReference type="GO" id="GO:0003677">
    <property type="term" value="F:DNA binding"/>
    <property type="evidence" value="ECO:0007669"/>
    <property type="project" value="UniProtKB-UniRule"/>
</dbReference>
<evidence type="ECO:0000256" key="1">
    <source>
        <dbReference type="ARBA" id="ARBA00023125"/>
    </source>
</evidence>
<dbReference type="eggNOG" id="COG1309">
    <property type="taxonomic scope" value="Bacteria"/>
</dbReference>
<dbReference type="Pfam" id="PF00440">
    <property type="entry name" value="TetR_N"/>
    <property type="match status" value="1"/>
</dbReference>
<dbReference type="STRING" id="360911.EAT1b_0370"/>
<reference evidence="4 5" key="1">
    <citation type="journal article" date="2011" name="J. Bacteriol.">
        <title>Complete genome sequence of the Thermophilic Bacterium Exiguobacterium sp. AT1b.</title>
        <authorList>
            <person name="Vishnivetskaya T.A."/>
            <person name="Lucas S."/>
            <person name="Copeland A."/>
            <person name="Lapidus A."/>
            <person name="Glavina Del Rio T."/>
            <person name="Dalin E."/>
            <person name="Tice H."/>
            <person name="Bruce D.C."/>
            <person name="Goodwin L.A."/>
            <person name="Pitluck S."/>
            <person name="Saunders E."/>
            <person name="Brettin T."/>
            <person name="Detter C."/>
            <person name="Han C."/>
            <person name="Larimer F."/>
            <person name="Land M.L."/>
            <person name="Hauser L.J."/>
            <person name="Kyrpides N.C."/>
            <person name="Ovchinnikova G."/>
            <person name="Kathariou S."/>
            <person name="Ramaley R.F."/>
            <person name="Rodrigues D.F."/>
            <person name="Hendrix C."/>
            <person name="Richardson P."/>
            <person name="Tiedje J.M."/>
        </authorList>
    </citation>
    <scope>NUCLEOTIDE SEQUENCE [LARGE SCALE GENOMIC DNA]</scope>
    <source>
        <strain evidence="5">ATCC BAA-1283 / AT1b</strain>
    </source>
</reference>
<keyword evidence="1 2" id="KW-0238">DNA-binding</keyword>
<dbReference type="RefSeq" id="WP_012726421.1">
    <property type="nucleotide sequence ID" value="NC_012673.1"/>
</dbReference>
<keyword evidence="5" id="KW-1185">Reference proteome</keyword>
<dbReference type="AlphaFoldDB" id="C4L2P4"/>
<dbReference type="SUPFAM" id="SSF46689">
    <property type="entry name" value="Homeodomain-like"/>
    <property type="match status" value="1"/>
</dbReference>
<dbReference type="InterPro" id="IPR009057">
    <property type="entry name" value="Homeodomain-like_sf"/>
</dbReference>
<dbReference type="EMBL" id="CP001615">
    <property type="protein sequence ID" value="ACQ69302.1"/>
    <property type="molecule type" value="Genomic_DNA"/>
</dbReference>
<dbReference type="PANTHER" id="PTHR43479">
    <property type="entry name" value="ACREF/ENVCD OPERON REPRESSOR-RELATED"/>
    <property type="match status" value="1"/>
</dbReference>
<proteinExistence type="predicted"/>
<sequence>MDGKNKILDAARTVIIRSGVNGATVRAIAIEANMTTGAIYHHYKNKEDLLYDLMNESLSVSSQIAKEMTGDSYSKERIKMEIARNTAERFHKDAENRLQYHFAHEVLLGNMDAQLKLKDKYAEWTKQIEQILIHLYGLENTRLNNAFSSWLIGAVDGVVLQYLLDVNENSIDEMMEVFDLLLEKGLPSFVERLNEQDK</sequence>
<name>C4L2P4_EXISA</name>
<feature type="DNA-binding region" description="H-T-H motif" evidence="2">
    <location>
        <begin position="24"/>
        <end position="43"/>
    </location>
</feature>
<dbReference type="OrthoDB" id="9814200at2"/>
<dbReference type="PROSITE" id="PS50977">
    <property type="entry name" value="HTH_TETR_2"/>
    <property type="match status" value="1"/>
</dbReference>
<dbReference type="KEGG" id="eat:EAT1b_0370"/>